<protein>
    <submittedName>
        <fullName evidence="2">Uncharacterized protein</fullName>
    </submittedName>
</protein>
<reference evidence="2" key="1">
    <citation type="journal article" date="2023" name="bioRxiv">
        <title>Scaffold-level genome assemblies of two parasitoid biocontrol wasps reveal the parthenogenesis mechanism and an associated novel virus.</title>
        <authorList>
            <person name="Inwood S."/>
            <person name="Skelly J."/>
            <person name="Guhlin J."/>
            <person name="Harrop T."/>
            <person name="Goldson S."/>
            <person name="Dearden P."/>
        </authorList>
    </citation>
    <scope>NUCLEOTIDE SEQUENCE</scope>
    <source>
        <strain evidence="2">Irish</strain>
        <tissue evidence="2">Whole body</tissue>
    </source>
</reference>
<dbReference type="Proteomes" id="UP001168990">
    <property type="component" value="Unassembled WGS sequence"/>
</dbReference>
<comment type="caution">
    <text evidence="2">The sequence shown here is derived from an EMBL/GenBank/DDBJ whole genome shotgun (WGS) entry which is preliminary data.</text>
</comment>
<evidence type="ECO:0000313" key="2">
    <source>
        <dbReference type="EMBL" id="KAK0165461.1"/>
    </source>
</evidence>
<evidence type="ECO:0000256" key="1">
    <source>
        <dbReference type="SAM" id="MobiDB-lite"/>
    </source>
</evidence>
<organism evidence="2 3">
    <name type="scientific">Microctonus aethiopoides</name>
    <dbReference type="NCBI Taxonomy" id="144406"/>
    <lineage>
        <taxon>Eukaryota</taxon>
        <taxon>Metazoa</taxon>
        <taxon>Ecdysozoa</taxon>
        <taxon>Arthropoda</taxon>
        <taxon>Hexapoda</taxon>
        <taxon>Insecta</taxon>
        <taxon>Pterygota</taxon>
        <taxon>Neoptera</taxon>
        <taxon>Endopterygota</taxon>
        <taxon>Hymenoptera</taxon>
        <taxon>Apocrita</taxon>
        <taxon>Ichneumonoidea</taxon>
        <taxon>Braconidae</taxon>
        <taxon>Euphorinae</taxon>
        <taxon>Microctonus</taxon>
    </lineage>
</organism>
<feature type="compositionally biased region" description="Basic and acidic residues" evidence="1">
    <location>
        <begin position="18"/>
        <end position="48"/>
    </location>
</feature>
<gene>
    <name evidence="2" type="ORF">PV328_003970</name>
</gene>
<dbReference type="AlphaFoldDB" id="A0AA39KL82"/>
<feature type="region of interest" description="Disordered" evidence="1">
    <location>
        <begin position="1"/>
        <end position="52"/>
    </location>
</feature>
<name>A0AA39KL82_9HYME</name>
<accession>A0AA39KL82</accession>
<reference evidence="2" key="2">
    <citation type="submission" date="2023-03" db="EMBL/GenBank/DDBJ databases">
        <authorList>
            <person name="Inwood S.N."/>
            <person name="Skelly J.G."/>
            <person name="Guhlin J."/>
            <person name="Harrop T.W.R."/>
            <person name="Goldson S.G."/>
            <person name="Dearden P.K."/>
        </authorList>
    </citation>
    <scope>NUCLEOTIDE SEQUENCE</scope>
    <source>
        <strain evidence="2">Irish</strain>
        <tissue evidence="2">Whole body</tissue>
    </source>
</reference>
<keyword evidence="3" id="KW-1185">Reference proteome</keyword>
<sequence>MWGSCFTPHTRNPYLGRGPKESSENTIKEARTFEWKKPPKTNTKKERQSQNVQNKYIQQKHHYTQSTNSSSMKEIELSWIRASSITSSIGIHASDLLCIRSLYRLFIDAINKSISSYSCISFAIANPYYRNSDRVRDSSSPNGDEGWIDEAIETSDCVFNLIFDGMALGIYLDFGIIDKQMDLD</sequence>
<dbReference type="EMBL" id="JAQQBS010001422">
    <property type="protein sequence ID" value="KAK0165461.1"/>
    <property type="molecule type" value="Genomic_DNA"/>
</dbReference>
<proteinExistence type="predicted"/>
<evidence type="ECO:0000313" key="3">
    <source>
        <dbReference type="Proteomes" id="UP001168990"/>
    </source>
</evidence>